<sequence>MRLTASARLHGALFFLVWLVGLSAWMGFFVAAHHLWPLDRFLRLVVIGGLNASALAILRTPFPQIPSSRVPLSLTVGTTTTTGLALAGSCVGGLCTLPVAGLWGLPWLNVVIIGDTAWAPWLIRGLTLLVCVIAWRHWRRLRQRIW</sequence>
<feature type="transmembrane region" description="Helical" evidence="1">
    <location>
        <begin position="12"/>
        <end position="35"/>
    </location>
</feature>
<feature type="transmembrane region" description="Helical" evidence="1">
    <location>
        <begin position="83"/>
        <end position="105"/>
    </location>
</feature>
<proteinExistence type="predicted"/>
<dbReference type="Proteomes" id="UP000192660">
    <property type="component" value="Unassembled WGS sequence"/>
</dbReference>
<dbReference type="RefSeq" id="WP_084662237.1">
    <property type="nucleotide sequence ID" value="NZ_FWWY01000002.1"/>
</dbReference>
<feature type="transmembrane region" description="Helical" evidence="1">
    <location>
        <begin position="117"/>
        <end position="135"/>
    </location>
</feature>
<reference evidence="3" key="1">
    <citation type="submission" date="2017-04" db="EMBL/GenBank/DDBJ databases">
        <authorList>
            <person name="Varghese N."/>
            <person name="Submissions S."/>
        </authorList>
    </citation>
    <scope>NUCLEOTIDE SEQUENCE [LARGE SCALE GENOMIC DNA]</scope>
    <source>
        <strain evidence="3">DSM 9293</strain>
    </source>
</reference>
<evidence type="ECO:0000313" key="2">
    <source>
        <dbReference type="EMBL" id="SMC08165.1"/>
    </source>
</evidence>
<keyword evidence="1" id="KW-0472">Membrane</keyword>
<evidence type="ECO:0000256" key="1">
    <source>
        <dbReference type="SAM" id="Phobius"/>
    </source>
</evidence>
<dbReference type="EMBL" id="FWWY01000002">
    <property type="protein sequence ID" value="SMC08165.1"/>
    <property type="molecule type" value="Genomic_DNA"/>
</dbReference>
<gene>
    <name evidence="2" type="ORF">SAMN00768000_3704</name>
</gene>
<dbReference type="AlphaFoldDB" id="A0A1W1WPM5"/>
<feature type="transmembrane region" description="Helical" evidence="1">
    <location>
        <begin position="41"/>
        <end position="62"/>
    </location>
</feature>
<organism evidence="2 3">
    <name type="scientific">Sulfobacillus thermosulfidooxidans (strain DSM 9293 / VKM B-1269 / AT-1)</name>
    <dbReference type="NCBI Taxonomy" id="929705"/>
    <lineage>
        <taxon>Bacteria</taxon>
        <taxon>Bacillati</taxon>
        <taxon>Bacillota</taxon>
        <taxon>Clostridia</taxon>
        <taxon>Eubacteriales</taxon>
        <taxon>Clostridiales Family XVII. Incertae Sedis</taxon>
        <taxon>Sulfobacillus</taxon>
    </lineage>
</organism>
<dbReference type="OrthoDB" id="9936127at2"/>
<keyword evidence="1" id="KW-1133">Transmembrane helix</keyword>
<protein>
    <submittedName>
        <fullName evidence="2">Uncharacterized protein</fullName>
    </submittedName>
</protein>
<accession>A0A1W1WPM5</accession>
<keyword evidence="3" id="KW-1185">Reference proteome</keyword>
<name>A0A1W1WPM5_SULTA</name>
<evidence type="ECO:0000313" key="3">
    <source>
        <dbReference type="Proteomes" id="UP000192660"/>
    </source>
</evidence>
<keyword evidence="1" id="KW-0812">Transmembrane</keyword>